<dbReference type="GO" id="GO:0000723">
    <property type="term" value="P:telomere maintenance"/>
    <property type="evidence" value="ECO:0007669"/>
    <property type="project" value="InterPro"/>
</dbReference>
<evidence type="ECO:0000256" key="3">
    <source>
        <dbReference type="ARBA" id="ARBA00004604"/>
    </source>
</evidence>
<evidence type="ECO:0000256" key="17">
    <source>
        <dbReference type="SAM" id="MobiDB-lite"/>
    </source>
</evidence>
<feature type="compositionally biased region" description="Basic and acidic residues" evidence="17">
    <location>
        <begin position="284"/>
        <end position="295"/>
    </location>
</feature>
<organism evidence="19 20">
    <name type="scientific">Scytalidium lignicola</name>
    <name type="common">Hyphomycete</name>
    <dbReference type="NCBI Taxonomy" id="5539"/>
    <lineage>
        <taxon>Eukaryota</taxon>
        <taxon>Fungi</taxon>
        <taxon>Dikarya</taxon>
        <taxon>Ascomycota</taxon>
        <taxon>Pezizomycotina</taxon>
        <taxon>Leotiomycetes</taxon>
        <taxon>Leotiomycetes incertae sedis</taxon>
        <taxon>Scytalidium</taxon>
    </lineage>
</organism>
<feature type="compositionally biased region" description="Polar residues" evidence="17">
    <location>
        <begin position="229"/>
        <end position="241"/>
    </location>
</feature>
<dbReference type="InterPro" id="IPR051055">
    <property type="entry name" value="PIF1_helicase"/>
</dbReference>
<keyword evidence="13" id="KW-0413">Isomerase</keyword>
<dbReference type="CDD" id="cd18037">
    <property type="entry name" value="DEXSc_Pif1_like"/>
    <property type="match status" value="1"/>
</dbReference>
<dbReference type="AlphaFoldDB" id="A0A3E2GT96"/>
<evidence type="ECO:0000256" key="14">
    <source>
        <dbReference type="ARBA" id="ARBA00023242"/>
    </source>
</evidence>
<feature type="compositionally biased region" description="Low complexity" evidence="17">
    <location>
        <begin position="296"/>
        <end position="305"/>
    </location>
</feature>
<evidence type="ECO:0000256" key="2">
    <source>
        <dbReference type="ARBA" id="ARBA00004173"/>
    </source>
</evidence>
<dbReference type="Proteomes" id="UP000258309">
    <property type="component" value="Unassembled WGS sequence"/>
</dbReference>
<evidence type="ECO:0000256" key="1">
    <source>
        <dbReference type="ARBA" id="ARBA00001946"/>
    </source>
</evidence>
<keyword evidence="5" id="KW-0227">DNA damage</keyword>
<keyword evidence="7" id="KW-0347">Helicase</keyword>
<dbReference type="SMART" id="SM00382">
    <property type="entry name" value="AAA"/>
    <property type="match status" value="1"/>
</dbReference>
<feature type="compositionally biased region" description="Low complexity" evidence="17">
    <location>
        <begin position="198"/>
        <end position="212"/>
    </location>
</feature>
<dbReference type="FunFam" id="3.40.50.300:FF:001226">
    <property type="entry name" value="ATP-dependent DNA helicase PIF1"/>
    <property type="match status" value="1"/>
</dbReference>
<gene>
    <name evidence="19" type="ORF">B7463_g12002</name>
</gene>
<comment type="subcellular location">
    <subcellularLocation>
        <location evidence="2">Mitochondrion</location>
    </subcellularLocation>
    <subcellularLocation>
        <location evidence="3">Nucleus</location>
        <location evidence="3">Nucleolus</location>
    </subcellularLocation>
</comment>
<dbReference type="GO" id="GO:0016787">
    <property type="term" value="F:hydrolase activity"/>
    <property type="evidence" value="ECO:0007669"/>
    <property type="project" value="UniProtKB-KW"/>
</dbReference>
<sequence length="930" mass="103281">MPLGLGVVPVSFLAARRLLMRSWKVRPQTFLSTPDVQYSKREYSFIADVMLSRAAKAFEPVASKNDVFKQPPSLTTGNGNIEKHLKKASQSSQSIGGFVSLTNNAGPLTSKSADVKNGVKRKSAGYGSLSPSSTSGLSSVFSKQDAFINAPDTIDLTQDSPSIPINFDENDFDDDADIDLDLNYDHITALPKSIPTKTSYEKTTTTQETTFTRPRLPPLFSRQDGLSEPPSSLQTWSSSPPTHKLPPPGALARRQREQYQTQHVDIDVDKPTKKRRTLPWPQNRSEDISQKDLEGPRGSSGSPSGQLCLRCKMPGHQAIACPERFKEMATRQGTLTPQPKDKDVPWNTTASAMKEQQRLFKNKQKMAAKKQTDSDIDVKMSHQPSVAAITLSDEQSRVLNLVVNQGKSVFFTGSAGTGKSVLMRAIITELKKKYIREPDKVAVTASTGLAACNIGGVTLHSFAGIGLGKEDVPSLVRKVRRNANAKNRWIKTKVLIVDEISMVDGDLFDKLEGIARAMKNNGRPFGGIQLVITGDFFQLPPVPDFDRKSQGVKFAFDASTWATSVHHTIGLTEVFRQKDPVFANMLNEMRLGKISDETIRAFRKLNRKLDFNDALEATELFPTRNEVENANAFRMRDLHGKGYRFEARDTGTIKDEALREKLLSNMMAPKVLELKKGAQVMLIKNMDDGLVNGSLGKIVAFMNEKTFEIYDNDPDALNDDINIDDMDESSRQARFKLKSMINKNLVADTGMQYPLVRFATADGTTRDLLVQYEDWKIELPNGEVQAQRSQLPLILAWALSIHKAQGQTLERVKIDLKRVFEKGQAYVALSRATSQEGLEVHNFDKSKVMAHPRVGEFYNSLYSVNKALKHPKIAASKSTAGELEEHKLNIKQGTKFGVSQGRIVMESLGNLQQAKGYDFDDETEALAAYN</sequence>
<dbReference type="GO" id="GO:0005730">
    <property type="term" value="C:nucleolus"/>
    <property type="evidence" value="ECO:0007669"/>
    <property type="project" value="UniProtKB-SubCell"/>
</dbReference>
<keyword evidence="8" id="KW-0067">ATP-binding</keyword>
<evidence type="ECO:0000256" key="10">
    <source>
        <dbReference type="ARBA" id="ARBA00023128"/>
    </source>
</evidence>
<name>A0A3E2GT96_SCYLI</name>
<evidence type="ECO:0000256" key="12">
    <source>
        <dbReference type="ARBA" id="ARBA00023204"/>
    </source>
</evidence>
<keyword evidence="9" id="KW-0238">DNA-binding</keyword>
<dbReference type="GO" id="GO:0005524">
    <property type="term" value="F:ATP binding"/>
    <property type="evidence" value="ECO:0007669"/>
    <property type="project" value="UniProtKB-KW"/>
</dbReference>
<evidence type="ECO:0000256" key="13">
    <source>
        <dbReference type="ARBA" id="ARBA00023235"/>
    </source>
</evidence>
<dbReference type="GO" id="GO:0008270">
    <property type="term" value="F:zinc ion binding"/>
    <property type="evidence" value="ECO:0007669"/>
    <property type="project" value="InterPro"/>
</dbReference>
<dbReference type="InterPro" id="IPR048293">
    <property type="entry name" value="PIF1_RRM3_pfh1"/>
</dbReference>
<keyword evidence="11" id="KW-0233">DNA recombination</keyword>
<dbReference type="STRING" id="5539.A0A3E2GT96"/>
<dbReference type="EC" id="5.6.2.3" evidence="15"/>
<dbReference type="PANTHER" id="PTHR47642">
    <property type="entry name" value="ATP-DEPENDENT DNA HELICASE"/>
    <property type="match status" value="1"/>
</dbReference>
<keyword evidence="14" id="KW-0539">Nucleus</keyword>
<dbReference type="InterPro" id="IPR027417">
    <property type="entry name" value="P-loop_NTPase"/>
</dbReference>
<dbReference type="HAMAP" id="MF_03176">
    <property type="entry name" value="PIF1"/>
    <property type="match status" value="1"/>
</dbReference>
<evidence type="ECO:0000256" key="4">
    <source>
        <dbReference type="ARBA" id="ARBA00022741"/>
    </source>
</evidence>
<evidence type="ECO:0000256" key="16">
    <source>
        <dbReference type="ARBA" id="ARBA00048954"/>
    </source>
</evidence>
<reference evidence="19 20" key="1">
    <citation type="submission" date="2018-05" db="EMBL/GenBank/DDBJ databases">
        <title>Draft genome sequence of Scytalidium lignicola DSM 105466, a ubiquitous saprotrophic fungus.</title>
        <authorList>
            <person name="Buettner E."/>
            <person name="Gebauer A.M."/>
            <person name="Hofrichter M."/>
            <person name="Liers C."/>
            <person name="Kellner H."/>
        </authorList>
    </citation>
    <scope>NUCLEOTIDE SEQUENCE [LARGE SCALE GENOMIC DNA]</scope>
    <source>
        <strain evidence="19 20">DSM 105466</strain>
    </source>
</reference>
<dbReference type="GO" id="GO:0006281">
    <property type="term" value="P:DNA repair"/>
    <property type="evidence" value="ECO:0007669"/>
    <property type="project" value="UniProtKB-KW"/>
</dbReference>
<dbReference type="InterPro" id="IPR003593">
    <property type="entry name" value="AAA+_ATPase"/>
</dbReference>
<evidence type="ECO:0000256" key="15">
    <source>
        <dbReference type="ARBA" id="ARBA00044969"/>
    </source>
</evidence>
<dbReference type="CDD" id="cd18809">
    <property type="entry name" value="SF1_C_RecD"/>
    <property type="match status" value="1"/>
</dbReference>
<dbReference type="InterPro" id="IPR049163">
    <property type="entry name" value="Pif1-like_2B_dom"/>
</dbReference>
<dbReference type="InterPro" id="IPR036875">
    <property type="entry name" value="Znf_CCHC_sf"/>
</dbReference>
<dbReference type="InterPro" id="IPR010285">
    <property type="entry name" value="DNA_helicase_pif1-like_DEAD"/>
</dbReference>
<proteinExistence type="inferred from homology"/>
<dbReference type="PANTHER" id="PTHR47642:SF5">
    <property type="entry name" value="ATP-DEPENDENT DNA HELICASE"/>
    <property type="match status" value="1"/>
</dbReference>
<keyword evidence="4" id="KW-0547">Nucleotide-binding</keyword>
<dbReference type="OMA" id="WIRTKIL"/>
<evidence type="ECO:0000313" key="20">
    <source>
        <dbReference type="Proteomes" id="UP000258309"/>
    </source>
</evidence>
<evidence type="ECO:0000259" key="18">
    <source>
        <dbReference type="SMART" id="SM00382"/>
    </source>
</evidence>
<feature type="region of interest" description="Disordered" evidence="17">
    <location>
        <begin position="198"/>
        <end position="307"/>
    </location>
</feature>
<evidence type="ECO:0000256" key="9">
    <source>
        <dbReference type="ARBA" id="ARBA00023125"/>
    </source>
</evidence>
<dbReference type="GO" id="GO:0043139">
    <property type="term" value="F:5'-3' DNA helicase activity"/>
    <property type="evidence" value="ECO:0007669"/>
    <property type="project" value="UniProtKB-EC"/>
</dbReference>
<dbReference type="SUPFAM" id="SSF52540">
    <property type="entry name" value="P-loop containing nucleoside triphosphate hydrolases"/>
    <property type="match status" value="2"/>
</dbReference>
<evidence type="ECO:0000256" key="6">
    <source>
        <dbReference type="ARBA" id="ARBA00022801"/>
    </source>
</evidence>
<dbReference type="GO" id="GO:0005739">
    <property type="term" value="C:mitochondrion"/>
    <property type="evidence" value="ECO:0007669"/>
    <property type="project" value="UniProtKB-SubCell"/>
</dbReference>
<evidence type="ECO:0000256" key="8">
    <source>
        <dbReference type="ARBA" id="ARBA00022840"/>
    </source>
</evidence>
<comment type="catalytic activity">
    <reaction evidence="16">
        <text>ATP + H2O = ADP + phosphate + H(+)</text>
        <dbReference type="Rhea" id="RHEA:13065"/>
        <dbReference type="ChEBI" id="CHEBI:15377"/>
        <dbReference type="ChEBI" id="CHEBI:15378"/>
        <dbReference type="ChEBI" id="CHEBI:30616"/>
        <dbReference type="ChEBI" id="CHEBI:43474"/>
        <dbReference type="ChEBI" id="CHEBI:456216"/>
        <dbReference type="EC" id="5.6.2.3"/>
    </reaction>
</comment>
<evidence type="ECO:0000313" key="19">
    <source>
        <dbReference type="EMBL" id="RFU24339.1"/>
    </source>
</evidence>
<evidence type="ECO:0000256" key="7">
    <source>
        <dbReference type="ARBA" id="ARBA00022806"/>
    </source>
</evidence>
<feature type="non-terminal residue" evidence="19">
    <location>
        <position position="930"/>
    </location>
</feature>
<dbReference type="SUPFAM" id="SSF57756">
    <property type="entry name" value="Retrovirus zinc finger-like domains"/>
    <property type="match status" value="1"/>
</dbReference>
<protein>
    <recommendedName>
        <fullName evidence="15">DNA 5'-3' helicase</fullName>
        <ecNumber evidence="15">5.6.2.3</ecNumber>
    </recommendedName>
</protein>
<dbReference type="OrthoDB" id="432234at2759"/>
<accession>A0A3E2GT96</accession>
<feature type="non-terminal residue" evidence="19">
    <location>
        <position position="1"/>
    </location>
</feature>
<comment type="caution">
    <text evidence="19">The sequence shown here is derived from an EMBL/GenBank/DDBJ whole genome shotgun (WGS) entry which is preliminary data.</text>
</comment>
<evidence type="ECO:0000256" key="5">
    <source>
        <dbReference type="ARBA" id="ARBA00022763"/>
    </source>
</evidence>
<comment type="cofactor">
    <cofactor evidence="1">
        <name>Mg(2+)</name>
        <dbReference type="ChEBI" id="CHEBI:18420"/>
    </cofactor>
</comment>
<dbReference type="GO" id="GO:0006310">
    <property type="term" value="P:DNA recombination"/>
    <property type="evidence" value="ECO:0007669"/>
    <property type="project" value="UniProtKB-KW"/>
</dbReference>
<dbReference type="EMBL" id="NCSJ02000463">
    <property type="protein sequence ID" value="RFU24339.1"/>
    <property type="molecule type" value="Genomic_DNA"/>
</dbReference>
<keyword evidence="10" id="KW-0496">Mitochondrion</keyword>
<keyword evidence="20" id="KW-1185">Reference proteome</keyword>
<keyword evidence="12" id="KW-0234">DNA repair</keyword>
<feature type="domain" description="AAA+ ATPase" evidence="18">
    <location>
        <begin position="405"/>
        <end position="555"/>
    </location>
</feature>
<dbReference type="Pfam" id="PF21530">
    <property type="entry name" value="Pif1_2B_dom"/>
    <property type="match status" value="1"/>
</dbReference>
<keyword evidence="6" id="KW-0378">Hydrolase</keyword>
<dbReference type="Gene3D" id="3.40.50.300">
    <property type="entry name" value="P-loop containing nucleotide triphosphate hydrolases"/>
    <property type="match status" value="1"/>
</dbReference>
<dbReference type="Pfam" id="PF05970">
    <property type="entry name" value="PIF1"/>
    <property type="match status" value="1"/>
</dbReference>
<evidence type="ECO:0000256" key="11">
    <source>
        <dbReference type="ARBA" id="ARBA00023172"/>
    </source>
</evidence>
<dbReference type="GO" id="GO:0003697">
    <property type="term" value="F:single-stranded DNA binding"/>
    <property type="evidence" value="ECO:0007669"/>
    <property type="project" value="UniProtKB-ARBA"/>
</dbReference>